<proteinExistence type="predicted"/>
<reference evidence="3" key="1">
    <citation type="submission" date="2016-10" db="EMBL/GenBank/DDBJ databases">
        <authorList>
            <person name="Varghese N."/>
            <person name="Submissions S."/>
        </authorList>
    </citation>
    <scope>NUCLEOTIDE SEQUENCE [LARGE SCALE GENOMIC DNA]</scope>
    <source>
        <strain evidence="3">MO64</strain>
    </source>
</reference>
<organism evidence="2 3">
    <name type="scientific">Rhodanobacter glycinis</name>
    <dbReference type="NCBI Taxonomy" id="582702"/>
    <lineage>
        <taxon>Bacteria</taxon>
        <taxon>Pseudomonadati</taxon>
        <taxon>Pseudomonadota</taxon>
        <taxon>Gammaproteobacteria</taxon>
        <taxon>Lysobacterales</taxon>
        <taxon>Rhodanobacteraceae</taxon>
        <taxon>Rhodanobacter</taxon>
    </lineage>
</organism>
<sequence>MIRLARMGSLGVLVALLAGCASQRVVAPPSHEGESSYRALPGTDMTHYQLALGAVSGGAVPLDHPAPIYPSTQLAACPPEIRLRALLIVGTDGKVDDVRVDKAAGVAPAFAAAVRAAAGQWRFVPLSISRWAADANGHSHRVETVLKPFSLPYEFRFSCHDGKPQTSTSAS</sequence>
<dbReference type="EMBL" id="FOSR01000004">
    <property type="protein sequence ID" value="SFK62707.1"/>
    <property type="molecule type" value="Genomic_DNA"/>
</dbReference>
<gene>
    <name evidence="2" type="ORF">SAMN05192579_104240</name>
</gene>
<accession>A0A1I4B3G1</accession>
<evidence type="ECO:0000256" key="1">
    <source>
        <dbReference type="SAM" id="SignalP"/>
    </source>
</evidence>
<dbReference type="PROSITE" id="PS51257">
    <property type="entry name" value="PROKAR_LIPOPROTEIN"/>
    <property type="match status" value="1"/>
</dbReference>
<evidence type="ECO:0008006" key="4">
    <source>
        <dbReference type="Google" id="ProtNLM"/>
    </source>
</evidence>
<evidence type="ECO:0000313" key="3">
    <source>
        <dbReference type="Proteomes" id="UP000198725"/>
    </source>
</evidence>
<keyword evidence="3" id="KW-1185">Reference proteome</keyword>
<keyword evidence="1" id="KW-0732">Signal</keyword>
<dbReference type="Gene3D" id="3.30.1150.10">
    <property type="match status" value="1"/>
</dbReference>
<name>A0A1I4B3G1_9GAMM</name>
<protein>
    <recommendedName>
        <fullName evidence="4">TonB C-terminal domain-containing protein</fullName>
    </recommendedName>
</protein>
<evidence type="ECO:0000313" key="2">
    <source>
        <dbReference type="EMBL" id="SFK62707.1"/>
    </source>
</evidence>
<dbReference type="AlphaFoldDB" id="A0A1I4B3G1"/>
<feature type="chain" id="PRO_5011704890" description="TonB C-terminal domain-containing protein" evidence="1">
    <location>
        <begin position="28"/>
        <end position="171"/>
    </location>
</feature>
<feature type="signal peptide" evidence="1">
    <location>
        <begin position="1"/>
        <end position="27"/>
    </location>
</feature>
<dbReference type="SUPFAM" id="SSF74653">
    <property type="entry name" value="TolA/TonB C-terminal domain"/>
    <property type="match status" value="1"/>
</dbReference>
<dbReference type="Proteomes" id="UP000198725">
    <property type="component" value="Unassembled WGS sequence"/>
</dbReference>